<evidence type="ECO:0000313" key="1">
    <source>
        <dbReference type="EMBL" id="AXL21727.1"/>
    </source>
</evidence>
<sequence>MKSENSELDLSNAHKYAFQNKPYLLHDSICGCYHCLKIFSPIEITRYADDYGIGTAICPYYGVDAVIGESSGLPITKEFLEKMHNKWF</sequence>
<dbReference type="Proteomes" id="UP000254337">
    <property type="component" value="Chromosome"/>
</dbReference>
<dbReference type="KEGG" id="meg:DKB62_09215"/>
<dbReference type="AlphaFoldDB" id="A0A346B0T4"/>
<keyword evidence="2" id="KW-1185">Reference proteome</keyword>
<evidence type="ECO:0000313" key="2">
    <source>
        <dbReference type="Proteomes" id="UP000254337"/>
    </source>
</evidence>
<proteinExistence type="predicted"/>
<name>A0A346B0T4_9FIRM</name>
<gene>
    <name evidence="1" type="ORF">DKB62_09215</name>
</gene>
<dbReference type="OrthoDB" id="9800296at2"/>
<organism evidence="1 2">
    <name type="scientific">Megasphaera stantonii</name>
    <dbReference type="NCBI Taxonomy" id="2144175"/>
    <lineage>
        <taxon>Bacteria</taxon>
        <taxon>Bacillati</taxon>
        <taxon>Bacillota</taxon>
        <taxon>Negativicutes</taxon>
        <taxon>Veillonellales</taxon>
        <taxon>Veillonellaceae</taxon>
        <taxon>Megasphaera</taxon>
    </lineage>
</organism>
<reference evidence="1 2" key="1">
    <citation type="submission" date="2018-05" db="EMBL/GenBank/DDBJ databases">
        <title>Complete genome sequence of Megasphaera sp. AJH120T, isolated from the ceca of a chicken.</title>
        <authorList>
            <person name="Maki J."/>
            <person name="Looft T."/>
        </authorList>
    </citation>
    <scope>NUCLEOTIDE SEQUENCE [LARGE SCALE GENOMIC DNA]</scope>
    <source>
        <strain evidence="1 2">AJH120</strain>
    </source>
</reference>
<protein>
    <submittedName>
        <fullName evidence="1">Cytoplasmic protein</fullName>
    </submittedName>
</protein>
<dbReference type="RefSeq" id="WP_107196801.1">
    <property type="nucleotide sequence ID" value="NZ_CP029462.1"/>
</dbReference>
<accession>A0A346B0T4</accession>
<dbReference type="EMBL" id="CP029462">
    <property type="protein sequence ID" value="AXL21727.1"/>
    <property type="molecule type" value="Genomic_DNA"/>
</dbReference>